<dbReference type="PANTHER" id="PTHR31718:SF31">
    <property type="entry name" value="OS01G0172800 PROTEIN"/>
    <property type="match status" value="1"/>
</dbReference>
<feature type="compositionally biased region" description="Pro residues" evidence="1">
    <location>
        <begin position="30"/>
        <end position="39"/>
    </location>
</feature>
<proteinExistence type="predicted"/>
<feature type="compositionally biased region" description="Basic and acidic residues" evidence="1">
    <location>
        <begin position="40"/>
        <end position="82"/>
    </location>
</feature>
<dbReference type="EMBL" id="NMUH01000169">
    <property type="protein sequence ID" value="MQL73488.1"/>
    <property type="molecule type" value="Genomic_DNA"/>
</dbReference>
<dbReference type="CDD" id="cd00113">
    <property type="entry name" value="PLAT"/>
    <property type="match status" value="1"/>
</dbReference>
<dbReference type="Proteomes" id="UP000652761">
    <property type="component" value="Unassembled WGS sequence"/>
</dbReference>
<protein>
    <submittedName>
        <fullName evidence="2">Uncharacterized protein</fullName>
    </submittedName>
</protein>
<dbReference type="SUPFAM" id="SSF49723">
    <property type="entry name" value="Lipase/lipooxygenase domain (PLAT/LH2 domain)"/>
    <property type="match status" value="1"/>
</dbReference>
<comment type="caution">
    <text evidence="2">The sequence shown here is derived from an EMBL/GenBank/DDBJ whole genome shotgun (WGS) entry which is preliminary data.</text>
</comment>
<name>A0A843TPD3_COLES</name>
<feature type="compositionally biased region" description="Basic and acidic residues" evidence="1">
    <location>
        <begin position="240"/>
        <end position="252"/>
    </location>
</feature>
<sequence length="282" mass="31521">MQNPVLSLSLSLSVSEELRGNPFELMNDLLPPPPQPQPDPHQEDRPQQQQQEQEREQEQRQRQRAEKPQHSQEQEQRQRAEKPQQQLQPIKQRVSQQPANGGEGRVPTGRGQCTYTVSIKTSCSSPRATRDSISLAFGDVYAARLDDPASGAFDRCSMDTFRVDGPCGTRTCYLYLRRSGRDGWTPEYAKIYYNLNGDPHAAVTFPYDTPLPNDFWYGFNLCRDGAAAHPKTTGATKSDQGQKDGEDGGGPKDDDDDNDRGDPTIKMKTKVAGSVKTVILRV</sequence>
<feature type="compositionally biased region" description="Polar residues" evidence="1">
    <location>
        <begin position="83"/>
        <end position="99"/>
    </location>
</feature>
<reference evidence="2" key="1">
    <citation type="submission" date="2017-07" db="EMBL/GenBank/DDBJ databases">
        <title>Taro Niue Genome Assembly and Annotation.</title>
        <authorList>
            <person name="Atibalentja N."/>
            <person name="Keating K."/>
            <person name="Fields C.J."/>
        </authorList>
    </citation>
    <scope>NUCLEOTIDE SEQUENCE</scope>
    <source>
        <strain evidence="2">Niue_2</strain>
        <tissue evidence="2">Leaf</tissue>
    </source>
</reference>
<feature type="region of interest" description="Disordered" evidence="1">
    <location>
        <begin position="22"/>
        <end position="111"/>
    </location>
</feature>
<evidence type="ECO:0000313" key="3">
    <source>
        <dbReference type="Proteomes" id="UP000652761"/>
    </source>
</evidence>
<dbReference type="PANTHER" id="PTHR31718">
    <property type="entry name" value="PLAT DOMAIN-CONTAINING PROTEIN"/>
    <property type="match status" value="1"/>
</dbReference>
<feature type="region of interest" description="Disordered" evidence="1">
    <location>
        <begin position="230"/>
        <end position="269"/>
    </location>
</feature>
<evidence type="ECO:0000256" key="1">
    <source>
        <dbReference type="SAM" id="MobiDB-lite"/>
    </source>
</evidence>
<organism evidence="2 3">
    <name type="scientific">Colocasia esculenta</name>
    <name type="common">Wild taro</name>
    <name type="synonym">Arum esculentum</name>
    <dbReference type="NCBI Taxonomy" id="4460"/>
    <lineage>
        <taxon>Eukaryota</taxon>
        <taxon>Viridiplantae</taxon>
        <taxon>Streptophyta</taxon>
        <taxon>Embryophyta</taxon>
        <taxon>Tracheophyta</taxon>
        <taxon>Spermatophyta</taxon>
        <taxon>Magnoliopsida</taxon>
        <taxon>Liliopsida</taxon>
        <taxon>Araceae</taxon>
        <taxon>Aroideae</taxon>
        <taxon>Colocasieae</taxon>
        <taxon>Colocasia</taxon>
    </lineage>
</organism>
<dbReference type="AlphaFoldDB" id="A0A843TPD3"/>
<evidence type="ECO:0000313" key="2">
    <source>
        <dbReference type="EMBL" id="MQL73488.1"/>
    </source>
</evidence>
<accession>A0A843TPD3</accession>
<gene>
    <name evidence="2" type="ORF">Taro_005829</name>
</gene>
<dbReference type="Pfam" id="PF06232">
    <property type="entry name" value="ATS3"/>
    <property type="match status" value="1"/>
</dbReference>
<keyword evidence="3" id="KW-1185">Reference proteome</keyword>
<dbReference type="OrthoDB" id="817978at2759"/>
<dbReference type="InterPro" id="IPR036392">
    <property type="entry name" value="PLAT/LH2_dom_sf"/>
</dbReference>
<dbReference type="InterPro" id="IPR010417">
    <property type="entry name" value="Embryo-specific_ATS3"/>
</dbReference>